<dbReference type="PANTHER" id="PTHR31424">
    <property type="entry name" value="PROTEIN CBG23806"/>
    <property type="match status" value="1"/>
</dbReference>
<dbReference type="OrthoDB" id="5987510at2759"/>
<evidence type="ECO:0000313" key="4">
    <source>
        <dbReference type="Proteomes" id="UP000225706"/>
    </source>
</evidence>
<feature type="compositionally biased region" description="Basic residues" evidence="2">
    <location>
        <begin position="900"/>
        <end position="909"/>
    </location>
</feature>
<feature type="region of interest" description="Disordered" evidence="2">
    <location>
        <begin position="863"/>
        <end position="909"/>
    </location>
</feature>
<evidence type="ECO:0000256" key="1">
    <source>
        <dbReference type="SAM" id="Coils"/>
    </source>
</evidence>
<dbReference type="AlphaFoldDB" id="A0A2B4S2M6"/>
<protein>
    <submittedName>
        <fullName evidence="3">Uncharacterized protein</fullName>
    </submittedName>
</protein>
<organism evidence="3 4">
    <name type="scientific">Stylophora pistillata</name>
    <name type="common">Smooth cauliflower coral</name>
    <dbReference type="NCBI Taxonomy" id="50429"/>
    <lineage>
        <taxon>Eukaryota</taxon>
        <taxon>Metazoa</taxon>
        <taxon>Cnidaria</taxon>
        <taxon>Anthozoa</taxon>
        <taxon>Hexacorallia</taxon>
        <taxon>Scleractinia</taxon>
        <taxon>Astrocoeniina</taxon>
        <taxon>Pocilloporidae</taxon>
        <taxon>Stylophora</taxon>
    </lineage>
</organism>
<feature type="coiled-coil region" evidence="1">
    <location>
        <begin position="132"/>
        <end position="180"/>
    </location>
</feature>
<dbReference type="EMBL" id="LSMT01000185">
    <property type="protein sequence ID" value="PFX24151.1"/>
    <property type="molecule type" value="Genomic_DNA"/>
</dbReference>
<name>A0A2B4S2M6_STYPI</name>
<evidence type="ECO:0000313" key="3">
    <source>
        <dbReference type="EMBL" id="PFX24151.1"/>
    </source>
</evidence>
<sequence length="909" mass="103549">MSSLYSEKEIIVLADCPNTHLQYVVQQREQGNEVIFWLKIKQGVLASWRKEKLSVKCSAGVLYIDLVNLIIPGNTFRLDRNSERLETQLSNSCIVADATRRKINKKGSAKQRQEFLDSYKKFALLKNDVISVEKFKSDISNLEQNVKTAEAEIKLWKQKYLDLEKEKEDLLQEMLQEKELSDSCKKESELMKKYIKQVEKDQYTKVRGIAVPKLKTTQAQNRKLKDIKTRAQKALHFSKLFGLELNCLRLKDPDSSKMYTVDLHTENSPECGPLNVSKGDTLPDTPPDSQALPDTPSLDSLQPETPSDSFQPDTPPPSSVNTLQTPSANKQSHLSNQASCQSETKYSKLNDDDKAKVESILYLIDKFGVGDEFMQELSMVVDGLPKSYLFKLCPTDLNTGCIITSTPGRAPGAQYSFKQLLADRVKHMMEANLLQEGEKVKVKLSGDGARMSRVSNFILLSLSILQSEDDLLSSKGTHTIAVVNGPESRETLASSFKEVFDDVNQIQKDGYIMIDGNRVDTELFLGGDYKFLLLVMGISAANSTYACLWCKVHKRDRGDMTKPDTYYDSSPLRRTLEELQECAEKSKGENYCCVHQPLLNIPLDHIILDELHLMLRVTDVLIGNIIEDVMQWDEKESLLTPTGKKKIHLDKLTQAINSCGVSFSVWEKRNADGRGSGTWDWTSLMGDDRKTLLKNLPCKLEPLLQQDTAKTVVELWKGFADMYFGFISSFKPTNVDEYRQKIKSWIDTFSSLGDKRIGYARERVTCYMHAAAYHIPHMVTQHNNLKQFSGQGVEKNNDDARRILQRKTNHTDDPAAILRAEHRIRVLKHRERKPRTYTKKSTGYWENDIKANRKMRKRLSYDKPVESISNEHMAITTELPPKQTTKRKRKQPSSSTKSTVNKKSKRVKK</sequence>
<evidence type="ECO:0000256" key="2">
    <source>
        <dbReference type="SAM" id="MobiDB-lite"/>
    </source>
</evidence>
<accession>A0A2B4S2M6</accession>
<keyword evidence="1" id="KW-0175">Coiled coil</keyword>
<feature type="compositionally biased region" description="Polar residues" evidence="2">
    <location>
        <begin position="319"/>
        <end position="344"/>
    </location>
</feature>
<reference evidence="4" key="1">
    <citation type="journal article" date="2017" name="bioRxiv">
        <title>Comparative analysis of the genomes of Stylophora pistillata and Acropora digitifera provides evidence for extensive differences between species of corals.</title>
        <authorList>
            <person name="Voolstra C.R."/>
            <person name="Li Y."/>
            <person name="Liew Y.J."/>
            <person name="Baumgarten S."/>
            <person name="Zoccola D."/>
            <person name="Flot J.-F."/>
            <person name="Tambutte S."/>
            <person name="Allemand D."/>
            <person name="Aranda M."/>
        </authorList>
    </citation>
    <scope>NUCLEOTIDE SEQUENCE [LARGE SCALE GENOMIC DNA]</scope>
</reference>
<dbReference type="Proteomes" id="UP000225706">
    <property type="component" value="Unassembled WGS sequence"/>
</dbReference>
<feature type="region of interest" description="Disordered" evidence="2">
    <location>
        <begin position="264"/>
        <end position="349"/>
    </location>
</feature>
<proteinExistence type="predicted"/>
<feature type="compositionally biased region" description="Polar residues" evidence="2">
    <location>
        <begin position="297"/>
        <end position="312"/>
    </location>
</feature>
<comment type="caution">
    <text evidence="3">The sequence shown here is derived from an EMBL/GenBank/DDBJ whole genome shotgun (WGS) entry which is preliminary data.</text>
</comment>
<gene>
    <name evidence="3" type="ORF">AWC38_SpisGene11295</name>
</gene>
<keyword evidence="4" id="KW-1185">Reference proteome</keyword>
<dbReference type="PANTHER" id="PTHR31424:SF3">
    <property type="entry name" value="RING-TYPE DOMAIN-CONTAINING PROTEIN"/>
    <property type="match status" value="1"/>
</dbReference>